<dbReference type="EMBL" id="BSST01000001">
    <property type="protein sequence ID" value="GLX79868.1"/>
    <property type="molecule type" value="Genomic_DNA"/>
</dbReference>
<accession>A0ABQ6GVA6</accession>
<evidence type="ECO:0000313" key="1">
    <source>
        <dbReference type="EMBL" id="GLX79868.1"/>
    </source>
</evidence>
<gene>
    <name evidence="1" type="ORF">tinsulaeT_32080</name>
</gene>
<dbReference type="RefSeq" id="WP_284245812.1">
    <property type="nucleotide sequence ID" value="NZ_BSST01000001.1"/>
</dbReference>
<protein>
    <recommendedName>
        <fullName evidence="3">HutD family protein</fullName>
    </recommendedName>
</protein>
<dbReference type="InterPro" id="IPR010282">
    <property type="entry name" value="Uncharacterised_HutD/Ves"/>
</dbReference>
<dbReference type="Proteomes" id="UP001157186">
    <property type="component" value="Unassembled WGS sequence"/>
</dbReference>
<sequence length="195" mass="21717">MYAIKSPDKFITTPWKNGLGETTELAINQGASLTNFDWRISMAKVTQDGVFSDFSGYFRQLILIAGNGINLQHKSPGSERAIGKDKLTHVLDIAEFDGGNQTFGELINGEIIDLNVITDSAKVVSQVTTVTEQQTITIETDERLLLYPVTDKLNITVQEQSFTLARGYLFHWLSDDSKNLQVSGQNFILIELSKK</sequence>
<dbReference type="PANTHER" id="PTHR37943:SF1">
    <property type="entry name" value="PROTEIN VES"/>
    <property type="match status" value="1"/>
</dbReference>
<dbReference type="Gene3D" id="2.60.120.10">
    <property type="entry name" value="Jelly Rolls"/>
    <property type="match status" value="1"/>
</dbReference>
<reference evidence="1 2" key="1">
    <citation type="submission" date="2023-03" db="EMBL/GenBank/DDBJ databases">
        <title>Draft genome sequence of Thalassotalea insulae KCTC 62186T.</title>
        <authorList>
            <person name="Sawabe T."/>
        </authorList>
    </citation>
    <scope>NUCLEOTIDE SEQUENCE [LARGE SCALE GENOMIC DNA]</scope>
    <source>
        <strain evidence="1 2">KCTC 62186</strain>
    </source>
</reference>
<dbReference type="CDD" id="cd20293">
    <property type="entry name" value="cupin_HutD_N"/>
    <property type="match status" value="1"/>
</dbReference>
<dbReference type="InterPro" id="IPR014710">
    <property type="entry name" value="RmlC-like_jellyroll"/>
</dbReference>
<keyword evidence="2" id="KW-1185">Reference proteome</keyword>
<proteinExistence type="predicted"/>
<evidence type="ECO:0008006" key="3">
    <source>
        <dbReference type="Google" id="ProtNLM"/>
    </source>
</evidence>
<organism evidence="1 2">
    <name type="scientific">Thalassotalea insulae</name>
    <dbReference type="NCBI Taxonomy" id="2056778"/>
    <lineage>
        <taxon>Bacteria</taxon>
        <taxon>Pseudomonadati</taxon>
        <taxon>Pseudomonadota</taxon>
        <taxon>Gammaproteobacteria</taxon>
        <taxon>Alteromonadales</taxon>
        <taxon>Colwelliaceae</taxon>
        <taxon>Thalassotalea</taxon>
    </lineage>
</organism>
<dbReference type="InterPro" id="IPR011051">
    <property type="entry name" value="RmlC_Cupin_sf"/>
</dbReference>
<dbReference type="Pfam" id="PF05962">
    <property type="entry name" value="HutD"/>
    <property type="match status" value="1"/>
</dbReference>
<dbReference type="PANTHER" id="PTHR37943">
    <property type="entry name" value="PROTEIN VES"/>
    <property type="match status" value="1"/>
</dbReference>
<evidence type="ECO:0000313" key="2">
    <source>
        <dbReference type="Proteomes" id="UP001157186"/>
    </source>
</evidence>
<name>A0ABQ6GVA6_9GAMM</name>
<dbReference type="SUPFAM" id="SSF51182">
    <property type="entry name" value="RmlC-like cupins"/>
    <property type="match status" value="1"/>
</dbReference>
<comment type="caution">
    <text evidence="1">The sequence shown here is derived from an EMBL/GenBank/DDBJ whole genome shotgun (WGS) entry which is preliminary data.</text>
</comment>